<evidence type="ECO:0000313" key="6">
    <source>
        <dbReference type="EMBL" id="SSW64974.1"/>
    </source>
</evidence>
<dbReference type="SUPFAM" id="SSF46785">
    <property type="entry name" value="Winged helix' DNA-binding domain"/>
    <property type="match status" value="1"/>
</dbReference>
<dbReference type="InterPro" id="IPR000847">
    <property type="entry name" value="LysR_HTH_N"/>
</dbReference>
<keyword evidence="4" id="KW-0804">Transcription</keyword>
<dbReference type="PANTHER" id="PTHR30346">
    <property type="entry name" value="TRANSCRIPTIONAL DUAL REGULATOR HCAR-RELATED"/>
    <property type="match status" value="1"/>
</dbReference>
<dbReference type="InterPro" id="IPR036390">
    <property type="entry name" value="WH_DNA-bd_sf"/>
</dbReference>
<comment type="similarity">
    <text evidence="1">Belongs to the LysR transcriptional regulatory family.</text>
</comment>
<evidence type="ECO:0000256" key="1">
    <source>
        <dbReference type="ARBA" id="ARBA00009437"/>
    </source>
</evidence>
<gene>
    <name evidence="6" type="primary">hcaR_4</name>
    <name evidence="6" type="ORF">AGI3411_01856</name>
</gene>
<evidence type="ECO:0000259" key="5">
    <source>
        <dbReference type="PROSITE" id="PS50931"/>
    </source>
</evidence>
<sequence>MGVGERALELKQLRYFLGVCEAGSIAEAARSLHIAQPALSRQIAALEAELGAALFTRLPRGVAVTRPGEELRLRALDILGRTSAIREQVRVASRGMAGTLRIGVMPGYSGIAQLTAAILKLHDVSPAAEVRIEAMHSAEQLDKLHRHELDLGILAWRSPLDAAFTGLPIFDDRMALALPAHWPQARRKKALRLQDLAGLPFLEFPRERSPVHYDKVAQACAAARIRQPQCRVSVTDSLTMVGMVAEGLGYAIVPLSFERQWTAHVAFRPAAGLDIPFTLELVRLAQRSDPLADHFLSVWEDANPPRGCAD</sequence>
<dbReference type="GO" id="GO:0032993">
    <property type="term" value="C:protein-DNA complex"/>
    <property type="evidence" value="ECO:0007669"/>
    <property type="project" value="TreeGrafter"/>
</dbReference>
<keyword evidence="3" id="KW-0238">DNA-binding</keyword>
<accession>A0A446CAW2</accession>
<evidence type="ECO:0000256" key="4">
    <source>
        <dbReference type="ARBA" id="ARBA00023163"/>
    </source>
</evidence>
<dbReference type="Pfam" id="PF00126">
    <property type="entry name" value="HTH_1"/>
    <property type="match status" value="1"/>
</dbReference>
<name>A0A446CAW2_9BURK</name>
<organism evidence="6 7">
    <name type="scientific">Achromobacter agilis</name>
    <dbReference type="NCBI Taxonomy" id="1353888"/>
    <lineage>
        <taxon>Bacteria</taxon>
        <taxon>Pseudomonadati</taxon>
        <taxon>Pseudomonadota</taxon>
        <taxon>Betaproteobacteria</taxon>
        <taxon>Burkholderiales</taxon>
        <taxon>Alcaligenaceae</taxon>
        <taxon>Achromobacter</taxon>
    </lineage>
</organism>
<dbReference type="PANTHER" id="PTHR30346:SF28">
    <property type="entry name" value="HTH-TYPE TRANSCRIPTIONAL REGULATOR CYNR"/>
    <property type="match status" value="1"/>
</dbReference>
<dbReference type="Gene3D" id="1.10.10.10">
    <property type="entry name" value="Winged helix-like DNA-binding domain superfamily/Winged helix DNA-binding domain"/>
    <property type="match status" value="1"/>
</dbReference>
<dbReference type="GO" id="GO:0003700">
    <property type="term" value="F:DNA-binding transcription factor activity"/>
    <property type="evidence" value="ECO:0007669"/>
    <property type="project" value="InterPro"/>
</dbReference>
<dbReference type="FunFam" id="1.10.10.10:FF:000001">
    <property type="entry name" value="LysR family transcriptional regulator"/>
    <property type="match status" value="1"/>
</dbReference>
<dbReference type="Gene3D" id="3.40.190.10">
    <property type="entry name" value="Periplasmic binding protein-like II"/>
    <property type="match status" value="2"/>
</dbReference>
<evidence type="ECO:0000256" key="2">
    <source>
        <dbReference type="ARBA" id="ARBA00023015"/>
    </source>
</evidence>
<dbReference type="InterPro" id="IPR036388">
    <property type="entry name" value="WH-like_DNA-bd_sf"/>
</dbReference>
<dbReference type="AlphaFoldDB" id="A0A446CAW2"/>
<dbReference type="InterPro" id="IPR005119">
    <property type="entry name" value="LysR_subst-bd"/>
</dbReference>
<feature type="domain" description="HTH lysR-type" evidence="5">
    <location>
        <begin position="8"/>
        <end position="65"/>
    </location>
</feature>
<dbReference type="PROSITE" id="PS50931">
    <property type="entry name" value="HTH_LYSR"/>
    <property type="match status" value="1"/>
</dbReference>
<dbReference type="PRINTS" id="PR00039">
    <property type="entry name" value="HTHLYSR"/>
</dbReference>
<protein>
    <submittedName>
        <fullName evidence="6">Hca operon transcriptional activator HcaR</fullName>
    </submittedName>
</protein>
<dbReference type="SUPFAM" id="SSF53850">
    <property type="entry name" value="Periplasmic binding protein-like II"/>
    <property type="match status" value="1"/>
</dbReference>
<dbReference type="Pfam" id="PF03466">
    <property type="entry name" value="LysR_substrate"/>
    <property type="match status" value="1"/>
</dbReference>
<reference evidence="6 7" key="1">
    <citation type="submission" date="2018-07" db="EMBL/GenBank/DDBJ databases">
        <authorList>
            <person name="Peeters C."/>
        </authorList>
    </citation>
    <scope>NUCLEOTIDE SEQUENCE [LARGE SCALE GENOMIC DNA]</scope>
    <source>
        <strain evidence="6 7">LMG 3411</strain>
    </source>
</reference>
<dbReference type="EMBL" id="UFQB01000006">
    <property type="protein sequence ID" value="SSW64974.1"/>
    <property type="molecule type" value="Genomic_DNA"/>
</dbReference>
<dbReference type="Proteomes" id="UP000289184">
    <property type="component" value="Unassembled WGS sequence"/>
</dbReference>
<keyword evidence="2" id="KW-0805">Transcription regulation</keyword>
<keyword evidence="7" id="KW-1185">Reference proteome</keyword>
<proteinExistence type="inferred from homology"/>
<dbReference type="GO" id="GO:0003677">
    <property type="term" value="F:DNA binding"/>
    <property type="evidence" value="ECO:0007669"/>
    <property type="project" value="UniProtKB-KW"/>
</dbReference>
<evidence type="ECO:0000256" key="3">
    <source>
        <dbReference type="ARBA" id="ARBA00023125"/>
    </source>
</evidence>
<dbReference type="CDD" id="cd08414">
    <property type="entry name" value="PBP2_LTTR_aromatics_like"/>
    <property type="match status" value="1"/>
</dbReference>
<evidence type="ECO:0000313" key="7">
    <source>
        <dbReference type="Proteomes" id="UP000289184"/>
    </source>
</evidence>